<organism evidence="15 16">
    <name type="scientific">Cryptotermes secundus</name>
    <dbReference type="NCBI Taxonomy" id="105785"/>
    <lineage>
        <taxon>Eukaryota</taxon>
        <taxon>Metazoa</taxon>
        <taxon>Ecdysozoa</taxon>
        <taxon>Arthropoda</taxon>
        <taxon>Hexapoda</taxon>
        <taxon>Insecta</taxon>
        <taxon>Pterygota</taxon>
        <taxon>Neoptera</taxon>
        <taxon>Polyneoptera</taxon>
        <taxon>Dictyoptera</taxon>
        <taxon>Blattodea</taxon>
        <taxon>Blattoidea</taxon>
        <taxon>Termitoidae</taxon>
        <taxon>Kalotermitidae</taxon>
        <taxon>Cryptotermitinae</taxon>
        <taxon>Cryptotermes</taxon>
    </lineage>
</organism>
<evidence type="ECO:0000256" key="5">
    <source>
        <dbReference type="ARBA" id="ARBA00022989"/>
    </source>
</evidence>
<dbReference type="InterPro" id="IPR017452">
    <property type="entry name" value="GPCR_Rhodpsn_7TM"/>
</dbReference>
<evidence type="ECO:0000256" key="8">
    <source>
        <dbReference type="ARBA" id="ARBA00023170"/>
    </source>
</evidence>
<keyword evidence="4 10" id="KW-0812">Transmembrane</keyword>
<evidence type="ECO:0000256" key="13">
    <source>
        <dbReference type="SAM" id="SignalP"/>
    </source>
</evidence>
<dbReference type="PROSITE" id="PS00237">
    <property type="entry name" value="G_PROTEIN_RECEP_F1_1"/>
    <property type="match status" value="1"/>
</dbReference>
<evidence type="ECO:0000256" key="10">
    <source>
        <dbReference type="RuleBase" id="RU000688"/>
    </source>
</evidence>
<feature type="compositionally biased region" description="Polar residues" evidence="11">
    <location>
        <begin position="568"/>
        <end position="577"/>
    </location>
</feature>
<evidence type="ECO:0000259" key="14">
    <source>
        <dbReference type="PROSITE" id="PS50262"/>
    </source>
</evidence>
<dbReference type="GO" id="GO:0004930">
    <property type="term" value="F:G protein-coupled receptor activity"/>
    <property type="evidence" value="ECO:0007669"/>
    <property type="project" value="UniProtKB-KW"/>
</dbReference>
<dbReference type="Proteomes" id="UP000235965">
    <property type="component" value="Unassembled WGS sequence"/>
</dbReference>
<evidence type="ECO:0000256" key="7">
    <source>
        <dbReference type="ARBA" id="ARBA00023136"/>
    </source>
</evidence>
<keyword evidence="9 10" id="KW-0807">Transducer</keyword>
<dbReference type="InterPro" id="IPR000276">
    <property type="entry name" value="GPCR_Rhodpsn"/>
</dbReference>
<evidence type="ECO:0000256" key="11">
    <source>
        <dbReference type="SAM" id="MobiDB-lite"/>
    </source>
</evidence>
<dbReference type="CDD" id="cd00637">
    <property type="entry name" value="7tm_classA_rhodopsin-like"/>
    <property type="match status" value="1"/>
</dbReference>
<feature type="signal peptide" evidence="13">
    <location>
        <begin position="1"/>
        <end position="22"/>
    </location>
</feature>
<dbReference type="AlphaFoldDB" id="A0A2J7Q0F2"/>
<feature type="transmembrane region" description="Helical" evidence="12">
    <location>
        <begin position="111"/>
        <end position="133"/>
    </location>
</feature>
<evidence type="ECO:0000313" key="15">
    <source>
        <dbReference type="EMBL" id="PNF22062.1"/>
    </source>
</evidence>
<feature type="transmembrane region" description="Helical" evidence="12">
    <location>
        <begin position="273"/>
        <end position="296"/>
    </location>
</feature>
<name>A0A2J7Q0F2_9NEOP</name>
<proteinExistence type="inferred from homology"/>
<dbReference type="GO" id="GO:0005886">
    <property type="term" value="C:plasma membrane"/>
    <property type="evidence" value="ECO:0007669"/>
    <property type="project" value="UniProtKB-SubCell"/>
</dbReference>
<feature type="region of interest" description="Disordered" evidence="11">
    <location>
        <begin position="810"/>
        <end position="832"/>
    </location>
</feature>
<feature type="compositionally biased region" description="Low complexity" evidence="11">
    <location>
        <begin position="811"/>
        <end position="824"/>
    </location>
</feature>
<comment type="similarity">
    <text evidence="2 10">Belongs to the G-protein coupled receptor 1 family.</text>
</comment>
<evidence type="ECO:0000313" key="16">
    <source>
        <dbReference type="Proteomes" id="UP000235965"/>
    </source>
</evidence>
<dbReference type="EMBL" id="NEVH01019969">
    <property type="protein sequence ID" value="PNF22062.1"/>
    <property type="molecule type" value="Genomic_DNA"/>
</dbReference>
<accession>A0A2J7Q0F2</accession>
<keyword evidence="3" id="KW-1003">Cell membrane</keyword>
<feature type="chain" id="PRO_5014410429" description="G-protein coupled receptors family 1 profile domain-containing protein" evidence="13">
    <location>
        <begin position="23"/>
        <end position="887"/>
    </location>
</feature>
<evidence type="ECO:0000256" key="9">
    <source>
        <dbReference type="ARBA" id="ARBA00023224"/>
    </source>
</evidence>
<protein>
    <recommendedName>
        <fullName evidence="14">G-protein coupled receptors family 1 profile domain-containing protein</fullName>
    </recommendedName>
</protein>
<feature type="region of interest" description="Disordered" evidence="11">
    <location>
        <begin position="567"/>
        <end position="588"/>
    </location>
</feature>
<dbReference type="SUPFAM" id="SSF81321">
    <property type="entry name" value="Family A G protein-coupled receptor-like"/>
    <property type="match status" value="1"/>
</dbReference>
<feature type="region of interest" description="Disordered" evidence="11">
    <location>
        <begin position="609"/>
        <end position="645"/>
    </location>
</feature>
<dbReference type="OrthoDB" id="5980076at2759"/>
<evidence type="ECO:0000256" key="3">
    <source>
        <dbReference type="ARBA" id="ARBA00022475"/>
    </source>
</evidence>
<gene>
    <name evidence="15" type="ORF">B7P43_G09727</name>
</gene>
<keyword evidence="5 12" id="KW-1133">Transmembrane helix</keyword>
<keyword evidence="16" id="KW-1185">Reference proteome</keyword>
<keyword evidence="7 12" id="KW-0472">Membrane</keyword>
<evidence type="ECO:0000256" key="2">
    <source>
        <dbReference type="ARBA" id="ARBA00010663"/>
    </source>
</evidence>
<dbReference type="InParanoid" id="A0A2J7Q0F2"/>
<feature type="domain" description="G-protein coupled receptors family 1 profile" evidence="14">
    <location>
        <begin position="124"/>
        <end position="445"/>
    </location>
</feature>
<feature type="transmembrane region" description="Helical" evidence="12">
    <location>
        <begin position="224"/>
        <end position="244"/>
    </location>
</feature>
<dbReference type="PRINTS" id="PR00237">
    <property type="entry name" value="GPCRRHODOPSN"/>
</dbReference>
<comment type="caution">
    <text evidence="15">The sequence shown here is derived from an EMBL/GenBank/DDBJ whole genome shotgun (WGS) entry which is preliminary data.</text>
</comment>
<evidence type="ECO:0000256" key="12">
    <source>
        <dbReference type="SAM" id="Phobius"/>
    </source>
</evidence>
<evidence type="ECO:0000256" key="6">
    <source>
        <dbReference type="ARBA" id="ARBA00023040"/>
    </source>
</evidence>
<dbReference type="STRING" id="105785.A0A2J7Q0F2"/>
<comment type="subcellular location">
    <subcellularLocation>
        <location evidence="1">Cell membrane</location>
        <topology evidence="1">Multi-pass membrane protein</topology>
    </subcellularLocation>
</comment>
<feature type="transmembrane region" description="Helical" evidence="12">
    <location>
        <begin position="182"/>
        <end position="203"/>
    </location>
</feature>
<evidence type="ECO:0000256" key="4">
    <source>
        <dbReference type="ARBA" id="ARBA00022692"/>
    </source>
</evidence>
<dbReference type="PANTHER" id="PTHR22752">
    <property type="entry name" value="G PROTEIN-COUPLED RECEPTOR"/>
    <property type="match status" value="1"/>
</dbReference>
<feature type="transmembrane region" description="Helical" evidence="12">
    <location>
        <begin position="145"/>
        <end position="170"/>
    </location>
</feature>
<dbReference type="Pfam" id="PF00001">
    <property type="entry name" value="7tm_1"/>
    <property type="match status" value="1"/>
</dbReference>
<keyword evidence="13" id="KW-0732">Signal</keyword>
<keyword evidence="6 10" id="KW-0297">G-protein coupled receptor</keyword>
<dbReference type="Gene3D" id="1.20.1070.10">
    <property type="entry name" value="Rhodopsin 7-helix transmembrane proteins"/>
    <property type="match status" value="1"/>
</dbReference>
<evidence type="ECO:0000256" key="1">
    <source>
        <dbReference type="ARBA" id="ARBA00004651"/>
    </source>
</evidence>
<feature type="region of interest" description="Disordered" evidence="11">
    <location>
        <begin position="660"/>
        <end position="680"/>
    </location>
</feature>
<reference evidence="15 16" key="1">
    <citation type="submission" date="2017-12" db="EMBL/GenBank/DDBJ databases">
        <title>Hemimetabolous genomes reveal molecular basis of termite eusociality.</title>
        <authorList>
            <person name="Harrison M.C."/>
            <person name="Jongepier E."/>
            <person name="Robertson H.M."/>
            <person name="Arning N."/>
            <person name="Bitard-Feildel T."/>
            <person name="Chao H."/>
            <person name="Childers C.P."/>
            <person name="Dinh H."/>
            <person name="Doddapaneni H."/>
            <person name="Dugan S."/>
            <person name="Gowin J."/>
            <person name="Greiner C."/>
            <person name="Han Y."/>
            <person name="Hu H."/>
            <person name="Hughes D.S.T."/>
            <person name="Huylmans A.-K."/>
            <person name="Kemena C."/>
            <person name="Kremer L.P.M."/>
            <person name="Lee S.L."/>
            <person name="Lopez-Ezquerra A."/>
            <person name="Mallet L."/>
            <person name="Monroy-Kuhn J.M."/>
            <person name="Moser A."/>
            <person name="Murali S.C."/>
            <person name="Muzny D.M."/>
            <person name="Otani S."/>
            <person name="Piulachs M.-D."/>
            <person name="Poelchau M."/>
            <person name="Qu J."/>
            <person name="Schaub F."/>
            <person name="Wada-Katsumata A."/>
            <person name="Worley K.C."/>
            <person name="Xie Q."/>
            <person name="Ylla G."/>
            <person name="Poulsen M."/>
            <person name="Gibbs R.A."/>
            <person name="Schal C."/>
            <person name="Richards S."/>
            <person name="Belles X."/>
            <person name="Korb J."/>
            <person name="Bornberg-Bauer E."/>
        </authorList>
    </citation>
    <scope>NUCLEOTIDE SEQUENCE [LARGE SCALE GENOMIC DNA]</scope>
    <source>
        <tissue evidence="15">Whole body</tissue>
    </source>
</reference>
<keyword evidence="8 10" id="KW-0675">Receptor</keyword>
<dbReference type="PROSITE" id="PS50262">
    <property type="entry name" value="G_PROTEIN_RECEP_F1_2"/>
    <property type="match status" value="1"/>
</dbReference>
<sequence>MKEYRGVDLYIHILLTSALVGAEWTASRPCRFTPGKRTAGTHWIGGWVDLRAGLDVVEKKTFLPPPALELRLLGRLARDQSLYRLRYPGSSEGSVPDQEETSEDTARPLQATALIVLSVVGSGANILVSIVFHRRPALRSPSNRFVLSLVLANLMTSFIVVPILLVQVLHHEVAALSWLRQVSSGLTTLAVTAAIFSVLAIAVDRYNAVLSPLHYAMTITRGRSRAMIAGAWGVAGLLATPPFLGALLSPVPATVAVHYSNCTAGDEGEVFRLTYALVLVTLGFTLPLFALCWIYARMYNAAHRNSERTRRHSISANPGEVVASRGGSLDLSVPPASSGTPENFRRPWKSPPLSIGMPKRRPSNASFSALLFREEGRAVKTAAMVITSYLFCWTPYFVTLLIDTWGGVGATVDSYKIEANLVPEPFRSLALLTALSSGCVTPFIYVFRNEAARKEAVKVLLWWRPRSGKYGGNVARCSRDFETYSSNGKAVAAGNSFGPPPVHHDNFSLRRQSLSYCDSVSVQSFHIPTAALTSSSDCHHCMNANVAANGPGTADFVATYEVIESPNGDETQQNVGENPSAGKPVAKTRRESVTFRLAFLPQRRCQTCIRQSSDSSSGSGHPLVRHSDGTDGRGTPPVTSNPMSSLVKMTVSQRRQQFLIGRQGSSGEELTPGSDPETPHHMISVDRRLVDYGEEATSLDIPQQVFPQNNNNNDPATSKNDGVMLELEEQTNDGVRTGPRSAAMFQFQETSLERFSALSASLENCMPVDPEVMVTRQDSGHSDTTVRQDSNFSDVTVDSGVVPDLVPFNHSQSSSSSISTASFSAPPRPKRHRHKLQRLAAVEDEDMAPPLEEPIPAPSLRTVKSRLKSSFKSRFYRPAFRIPKCDF</sequence>
<feature type="transmembrane region" description="Helical" evidence="12">
    <location>
        <begin position="382"/>
        <end position="406"/>
    </location>
</feature>